<sequence>MKKGACHTRGRSERWYGGAALSDRSSSGWLRIEKQGSAHGATLFSWQSTRYLASAIADAGFGLSKGGAVVQLSLGGESGADGERWCGDAKVIGT</sequence>
<gene>
    <name evidence="1" type="ORF">LVIROSA_LOCUS37765</name>
</gene>
<proteinExistence type="predicted"/>
<evidence type="ECO:0000313" key="2">
    <source>
        <dbReference type="Proteomes" id="UP001157418"/>
    </source>
</evidence>
<organism evidence="1 2">
    <name type="scientific">Lactuca virosa</name>
    <dbReference type="NCBI Taxonomy" id="75947"/>
    <lineage>
        <taxon>Eukaryota</taxon>
        <taxon>Viridiplantae</taxon>
        <taxon>Streptophyta</taxon>
        <taxon>Embryophyta</taxon>
        <taxon>Tracheophyta</taxon>
        <taxon>Spermatophyta</taxon>
        <taxon>Magnoliopsida</taxon>
        <taxon>eudicotyledons</taxon>
        <taxon>Gunneridae</taxon>
        <taxon>Pentapetalae</taxon>
        <taxon>asterids</taxon>
        <taxon>campanulids</taxon>
        <taxon>Asterales</taxon>
        <taxon>Asteraceae</taxon>
        <taxon>Cichorioideae</taxon>
        <taxon>Cichorieae</taxon>
        <taxon>Lactucinae</taxon>
        <taxon>Lactuca</taxon>
    </lineage>
</organism>
<name>A0AAU9PQP2_9ASTR</name>
<protein>
    <submittedName>
        <fullName evidence="1">Uncharacterized protein</fullName>
    </submittedName>
</protein>
<accession>A0AAU9PQP2</accession>
<comment type="caution">
    <text evidence="1">The sequence shown here is derived from an EMBL/GenBank/DDBJ whole genome shotgun (WGS) entry which is preliminary data.</text>
</comment>
<dbReference type="EMBL" id="CAKMRJ010005745">
    <property type="protein sequence ID" value="CAH1452469.1"/>
    <property type="molecule type" value="Genomic_DNA"/>
</dbReference>
<dbReference type="Proteomes" id="UP001157418">
    <property type="component" value="Unassembled WGS sequence"/>
</dbReference>
<evidence type="ECO:0000313" key="1">
    <source>
        <dbReference type="EMBL" id="CAH1452469.1"/>
    </source>
</evidence>
<dbReference type="AlphaFoldDB" id="A0AAU9PQP2"/>
<keyword evidence="2" id="KW-1185">Reference proteome</keyword>
<reference evidence="1 2" key="1">
    <citation type="submission" date="2022-01" db="EMBL/GenBank/DDBJ databases">
        <authorList>
            <person name="Xiong W."/>
            <person name="Schranz E."/>
        </authorList>
    </citation>
    <scope>NUCLEOTIDE SEQUENCE [LARGE SCALE GENOMIC DNA]</scope>
</reference>